<gene>
    <name evidence="2" type="ORF">ACFSXZ_09030</name>
</gene>
<accession>A0ABW5FQH9</accession>
<feature type="domain" description="SnoaL-like" evidence="1">
    <location>
        <begin position="21"/>
        <end position="153"/>
    </location>
</feature>
<dbReference type="InterPro" id="IPR032710">
    <property type="entry name" value="NTF2-like_dom_sf"/>
</dbReference>
<evidence type="ECO:0000313" key="3">
    <source>
        <dbReference type="Proteomes" id="UP001597417"/>
    </source>
</evidence>
<name>A0ABW5FQH9_9PSEU</name>
<evidence type="ECO:0000259" key="1">
    <source>
        <dbReference type="Pfam" id="PF13577"/>
    </source>
</evidence>
<comment type="caution">
    <text evidence="2">The sequence shown here is derived from an EMBL/GenBank/DDBJ whole genome shotgun (WGS) entry which is preliminary data.</text>
</comment>
<dbReference type="Pfam" id="PF13577">
    <property type="entry name" value="SnoaL_4"/>
    <property type="match status" value="1"/>
</dbReference>
<organism evidence="2 3">
    <name type="scientific">Amycolatopsis pigmentata</name>
    <dbReference type="NCBI Taxonomy" id="450801"/>
    <lineage>
        <taxon>Bacteria</taxon>
        <taxon>Bacillati</taxon>
        <taxon>Actinomycetota</taxon>
        <taxon>Actinomycetes</taxon>
        <taxon>Pseudonocardiales</taxon>
        <taxon>Pseudonocardiaceae</taxon>
        <taxon>Amycolatopsis</taxon>
    </lineage>
</organism>
<protein>
    <submittedName>
        <fullName evidence="2">Nuclear transport factor 2 family protein</fullName>
    </submittedName>
</protein>
<sequence>MSDTAEIALGDLSRPDSFFETLKAERECWDTYLYYFDIIDKKKPAELAGRCFTKDADIAYDMKGMPLVFHGRSEYAAFLEQAMAAQEMTAHVVGQHRFVWTDGKPRLLTSVTSWQWFVVNEHLGDTRPAEFVTIGYSEDDFDYVDGTWLIGRRIVRPAAGLVAIGAPPPVG</sequence>
<reference evidence="3" key="1">
    <citation type="journal article" date="2019" name="Int. J. Syst. Evol. Microbiol.">
        <title>The Global Catalogue of Microorganisms (GCM) 10K type strain sequencing project: providing services to taxonomists for standard genome sequencing and annotation.</title>
        <authorList>
            <consortium name="The Broad Institute Genomics Platform"/>
            <consortium name="The Broad Institute Genome Sequencing Center for Infectious Disease"/>
            <person name="Wu L."/>
            <person name="Ma J."/>
        </authorList>
    </citation>
    <scope>NUCLEOTIDE SEQUENCE [LARGE SCALE GENOMIC DNA]</scope>
    <source>
        <strain evidence="3">CGMCC 4.7645</strain>
    </source>
</reference>
<evidence type="ECO:0000313" key="2">
    <source>
        <dbReference type="EMBL" id="MFD2416474.1"/>
    </source>
</evidence>
<dbReference type="EMBL" id="JBHUKR010000006">
    <property type="protein sequence ID" value="MFD2416474.1"/>
    <property type="molecule type" value="Genomic_DNA"/>
</dbReference>
<dbReference type="CDD" id="cd00531">
    <property type="entry name" value="NTF2_like"/>
    <property type="match status" value="1"/>
</dbReference>
<proteinExistence type="predicted"/>
<dbReference type="Proteomes" id="UP001597417">
    <property type="component" value="Unassembled WGS sequence"/>
</dbReference>
<keyword evidence="3" id="KW-1185">Reference proteome</keyword>
<dbReference type="SUPFAM" id="SSF54427">
    <property type="entry name" value="NTF2-like"/>
    <property type="match status" value="1"/>
</dbReference>
<dbReference type="Gene3D" id="3.10.450.50">
    <property type="match status" value="1"/>
</dbReference>
<dbReference type="InterPro" id="IPR037401">
    <property type="entry name" value="SnoaL-like"/>
</dbReference>